<dbReference type="CDD" id="cd00190">
    <property type="entry name" value="Tryp_SPc"/>
    <property type="match status" value="1"/>
</dbReference>
<feature type="disulfide bond" evidence="2">
    <location>
        <begin position="64"/>
        <end position="82"/>
    </location>
</feature>
<comment type="caution">
    <text evidence="2">Lacks conserved residue(s) required for the propagation of feature annotation.</text>
</comment>
<organism evidence="5 6">
    <name type="scientific">Parthenolecanium corni</name>
    <dbReference type="NCBI Taxonomy" id="536013"/>
    <lineage>
        <taxon>Eukaryota</taxon>
        <taxon>Metazoa</taxon>
        <taxon>Ecdysozoa</taxon>
        <taxon>Arthropoda</taxon>
        <taxon>Hexapoda</taxon>
        <taxon>Insecta</taxon>
        <taxon>Pterygota</taxon>
        <taxon>Neoptera</taxon>
        <taxon>Paraneoptera</taxon>
        <taxon>Hemiptera</taxon>
        <taxon>Sternorrhyncha</taxon>
        <taxon>Coccoidea</taxon>
        <taxon>Coccidae</taxon>
        <taxon>Parthenolecanium</taxon>
    </lineage>
</organism>
<dbReference type="InterPro" id="IPR001314">
    <property type="entry name" value="Peptidase_S1A"/>
</dbReference>
<feature type="compositionally biased region" description="Polar residues" evidence="3">
    <location>
        <begin position="116"/>
        <end position="127"/>
    </location>
</feature>
<evidence type="ECO:0000313" key="6">
    <source>
        <dbReference type="Proteomes" id="UP001367676"/>
    </source>
</evidence>
<proteinExistence type="predicted"/>
<evidence type="ECO:0000256" key="3">
    <source>
        <dbReference type="SAM" id="MobiDB-lite"/>
    </source>
</evidence>
<dbReference type="InterPro" id="IPR009003">
    <property type="entry name" value="Peptidase_S1_PA"/>
</dbReference>
<name>A0AAN9TC82_9HEMI</name>
<dbReference type="InterPro" id="IPR043504">
    <property type="entry name" value="Peptidase_S1_PA_chymotrypsin"/>
</dbReference>
<dbReference type="Pfam" id="PF00057">
    <property type="entry name" value="Ldl_recept_a"/>
    <property type="match status" value="1"/>
</dbReference>
<protein>
    <recommendedName>
        <fullName evidence="4">Peptidase S1 domain-containing protein</fullName>
    </recommendedName>
</protein>
<dbReference type="PRINTS" id="PR00722">
    <property type="entry name" value="CHYMOTRYPSIN"/>
</dbReference>
<dbReference type="GO" id="GO:0004252">
    <property type="term" value="F:serine-type endopeptidase activity"/>
    <property type="evidence" value="ECO:0007669"/>
    <property type="project" value="InterPro"/>
</dbReference>
<feature type="region of interest" description="Disordered" evidence="3">
    <location>
        <begin position="98"/>
        <end position="127"/>
    </location>
</feature>
<evidence type="ECO:0000313" key="5">
    <source>
        <dbReference type="EMBL" id="KAK7582741.1"/>
    </source>
</evidence>
<keyword evidence="6" id="KW-1185">Reference proteome</keyword>
<dbReference type="CDD" id="cd00112">
    <property type="entry name" value="LDLa"/>
    <property type="match status" value="1"/>
</dbReference>
<dbReference type="PROSITE" id="PS00134">
    <property type="entry name" value="TRYPSIN_HIS"/>
    <property type="match status" value="1"/>
</dbReference>
<dbReference type="SMART" id="SM00192">
    <property type="entry name" value="LDLa"/>
    <property type="match status" value="1"/>
</dbReference>
<dbReference type="InterPro" id="IPR018114">
    <property type="entry name" value="TRYPSIN_HIS"/>
</dbReference>
<feature type="domain" description="Peptidase S1" evidence="4">
    <location>
        <begin position="288"/>
        <end position="569"/>
    </location>
</feature>
<dbReference type="PROSITE" id="PS50068">
    <property type="entry name" value="LDLRA_2"/>
    <property type="match status" value="1"/>
</dbReference>
<dbReference type="InterPro" id="IPR002172">
    <property type="entry name" value="LDrepeatLR_classA_rpt"/>
</dbReference>
<evidence type="ECO:0000259" key="4">
    <source>
        <dbReference type="PROSITE" id="PS50240"/>
    </source>
</evidence>
<accession>A0AAN9TC82</accession>
<dbReference type="InterPro" id="IPR036055">
    <property type="entry name" value="LDL_receptor-like_sf"/>
</dbReference>
<dbReference type="SUPFAM" id="SSF57424">
    <property type="entry name" value="LDL receptor-like module"/>
    <property type="match status" value="1"/>
</dbReference>
<dbReference type="SUPFAM" id="SSF50494">
    <property type="entry name" value="Trypsin-like serine proteases"/>
    <property type="match status" value="1"/>
</dbReference>
<dbReference type="Gene3D" id="4.10.400.10">
    <property type="entry name" value="Low-density Lipoprotein Receptor"/>
    <property type="match status" value="1"/>
</dbReference>
<gene>
    <name evidence="5" type="ORF">V9T40_014186</name>
</gene>
<dbReference type="Pfam" id="PF00089">
    <property type="entry name" value="Trypsin"/>
    <property type="match status" value="2"/>
</dbReference>
<keyword evidence="1 2" id="KW-1015">Disulfide bond</keyword>
<comment type="caution">
    <text evidence="5">The sequence shown here is derived from an EMBL/GenBank/DDBJ whole genome shotgun (WGS) entry which is preliminary data.</text>
</comment>
<feature type="disulfide bond" evidence="2">
    <location>
        <begin position="57"/>
        <end position="69"/>
    </location>
</feature>
<dbReference type="InterPro" id="IPR001254">
    <property type="entry name" value="Trypsin_dom"/>
</dbReference>
<sequence length="588" mass="65434">MLVDFHRWATPVALPMDEVPILRKTSKKQVVHTYHLVNDENVNFVMCKLAYVVADVCSSSRFRCESGGCIHKNKLCDGFLSCIKGDDETAEICKDNVTSTSSSTTTTTKKPISTSVKAKSTPSDSKQCTLPPITPDRTYTVTCPPKNSCGIKPGDQTMEYTILKSKCNPGFTVYQDGKVSSNINNNMISTCFNGIWSDVPKCKRICNDLRSLDLELKCSQYLHGPRIPCTGILLEGAAVIPACKPQYHKNFNHDYRHVICQKDGTWNKEFFQCSPNCGRTPSSIVNLIVNGRKETRGEAPWNVAVYSSENSKVPDFICGGTLISAELVVSAAHCYFNSAYQKKMDARLYTVIVGKSTLDFNKVDYINTTKKYAVSIFSMNIGFLERLPNDLRGQYELVFNVREIYFTDTPFNGERTGYASDIAVLRLSDRIVLSEDVLPACVRWNEKDRFDPGGKQTFGKLSGFGVTQDGELSNELLTANLPYINFTECKRRVSEDFKDSISFDKFCAGNETGAGARMGDSGGGLVFKDETDGFFYLRGVVSNRESGESSIATFTDITFHITWIKRIVISVDRSAVDEDTSVNLKTKL</sequence>
<dbReference type="AlphaFoldDB" id="A0AAN9TC82"/>
<dbReference type="Proteomes" id="UP001367676">
    <property type="component" value="Unassembled WGS sequence"/>
</dbReference>
<dbReference type="GO" id="GO:0006508">
    <property type="term" value="P:proteolysis"/>
    <property type="evidence" value="ECO:0007669"/>
    <property type="project" value="InterPro"/>
</dbReference>
<feature type="compositionally biased region" description="Low complexity" evidence="3">
    <location>
        <begin position="98"/>
        <end position="115"/>
    </location>
</feature>
<reference evidence="5 6" key="1">
    <citation type="submission" date="2024-03" db="EMBL/GenBank/DDBJ databases">
        <title>Adaptation during the transition from Ophiocordyceps entomopathogen to insect associate is accompanied by gene loss and intensified selection.</title>
        <authorList>
            <person name="Ward C.M."/>
            <person name="Onetto C.A."/>
            <person name="Borneman A.R."/>
        </authorList>
    </citation>
    <scope>NUCLEOTIDE SEQUENCE [LARGE SCALE GENOMIC DNA]</scope>
    <source>
        <strain evidence="5">AWRI1</strain>
        <tissue evidence="5">Single Adult Female</tissue>
    </source>
</reference>
<dbReference type="EMBL" id="JBBCAQ010000033">
    <property type="protein sequence ID" value="KAK7582741.1"/>
    <property type="molecule type" value="Genomic_DNA"/>
</dbReference>
<evidence type="ECO:0000256" key="1">
    <source>
        <dbReference type="ARBA" id="ARBA00023157"/>
    </source>
</evidence>
<dbReference type="SMART" id="SM00020">
    <property type="entry name" value="Tryp_SPc"/>
    <property type="match status" value="1"/>
</dbReference>
<dbReference type="PANTHER" id="PTHR24252">
    <property type="entry name" value="ACROSIN-RELATED"/>
    <property type="match status" value="1"/>
</dbReference>
<dbReference type="Gene3D" id="2.40.10.10">
    <property type="entry name" value="Trypsin-like serine proteases"/>
    <property type="match status" value="3"/>
</dbReference>
<evidence type="ECO:0000256" key="2">
    <source>
        <dbReference type="PROSITE-ProRule" id="PRU00124"/>
    </source>
</evidence>
<dbReference type="PROSITE" id="PS50240">
    <property type="entry name" value="TRYPSIN_DOM"/>
    <property type="match status" value="1"/>
</dbReference>
<dbReference type="PANTHER" id="PTHR24252:SF7">
    <property type="entry name" value="HYALIN"/>
    <property type="match status" value="1"/>
</dbReference>